<evidence type="ECO:0000259" key="8">
    <source>
        <dbReference type="PROSITE" id="PS50071"/>
    </source>
</evidence>
<feature type="region of interest" description="Disordered" evidence="7">
    <location>
        <begin position="522"/>
        <end position="556"/>
    </location>
</feature>
<dbReference type="AlphaFoldDB" id="A0A8H3YGC7"/>
<feature type="compositionally biased region" description="Basic residues" evidence="7">
    <location>
        <begin position="306"/>
        <end position="318"/>
    </location>
</feature>
<protein>
    <recommendedName>
        <fullName evidence="8">Homeobox domain-containing protein</fullName>
    </recommendedName>
</protein>
<organism evidence="9 10">
    <name type="scientific">Naganishia liquefaciens</name>
    <dbReference type="NCBI Taxonomy" id="104408"/>
    <lineage>
        <taxon>Eukaryota</taxon>
        <taxon>Fungi</taxon>
        <taxon>Dikarya</taxon>
        <taxon>Basidiomycota</taxon>
        <taxon>Agaricomycotina</taxon>
        <taxon>Tremellomycetes</taxon>
        <taxon>Filobasidiales</taxon>
        <taxon>Filobasidiaceae</taxon>
        <taxon>Naganishia</taxon>
    </lineage>
</organism>
<dbReference type="PANTHER" id="PTHR24208:SF166">
    <property type="entry name" value="LIM HOMEOBOX TRANSCRIPTION FACTOR 1 ALPHA, ISOFORM B"/>
    <property type="match status" value="1"/>
</dbReference>
<dbReference type="EMBL" id="BLZA01000021">
    <property type="protein sequence ID" value="GHJ87102.1"/>
    <property type="molecule type" value="Genomic_DNA"/>
</dbReference>
<evidence type="ECO:0000256" key="4">
    <source>
        <dbReference type="ARBA" id="ARBA00023242"/>
    </source>
</evidence>
<feature type="compositionally biased region" description="Low complexity" evidence="7">
    <location>
        <begin position="538"/>
        <end position="555"/>
    </location>
</feature>
<evidence type="ECO:0000256" key="5">
    <source>
        <dbReference type="PROSITE-ProRule" id="PRU00108"/>
    </source>
</evidence>
<keyword evidence="10" id="KW-1185">Reference proteome</keyword>
<feature type="compositionally biased region" description="Polar residues" evidence="7">
    <location>
        <begin position="204"/>
        <end position="224"/>
    </location>
</feature>
<feature type="compositionally biased region" description="Polar residues" evidence="7">
    <location>
        <begin position="619"/>
        <end position="632"/>
    </location>
</feature>
<dbReference type="OrthoDB" id="6159439at2759"/>
<dbReference type="GO" id="GO:0000981">
    <property type="term" value="F:DNA-binding transcription factor activity, RNA polymerase II-specific"/>
    <property type="evidence" value="ECO:0007669"/>
    <property type="project" value="TreeGrafter"/>
</dbReference>
<feature type="region of interest" description="Disordered" evidence="7">
    <location>
        <begin position="201"/>
        <end position="224"/>
    </location>
</feature>
<evidence type="ECO:0000256" key="3">
    <source>
        <dbReference type="ARBA" id="ARBA00023155"/>
    </source>
</evidence>
<reference evidence="9" key="1">
    <citation type="submission" date="2020-07" db="EMBL/GenBank/DDBJ databases">
        <title>Draft Genome Sequence of a Deep-Sea Yeast, Naganishia (Cryptococcus) liquefaciens strain N6.</title>
        <authorList>
            <person name="Han Y.W."/>
            <person name="Kajitani R."/>
            <person name="Morimoto H."/>
            <person name="Parhat M."/>
            <person name="Tsubouchi H."/>
            <person name="Bakenova O."/>
            <person name="Ogata M."/>
            <person name="Argunhan B."/>
            <person name="Aoki R."/>
            <person name="Kajiwara S."/>
            <person name="Itoh T."/>
            <person name="Iwasaki H."/>
        </authorList>
    </citation>
    <scope>NUCLEOTIDE SEQUENCE</scope>
    <source>
        <strain evidence="9">N6</strain>
    </source>
</reference>
<dbReference type="SMART" id="SM00389">
    <property type="entry name" value="HOX"/>
    <property type="match status" value="1"/>
</dbReference>
<dbReference type="PANTHER" id="PTHR24208">
    <property type="entry name" value="LIM/HOMEOBOX PROTEIN LHX"/>
    <property type="match status" value="1"/>
</dbReference>
<evidence type="ECO:0000256" key="7">
    <source>
        <dbReference type="SAM" id="MobiDB-lite"/>
    </source>
</evidence>
<dbReference type="GO" id="GO:0005634">
    <property type="term" value="C:nucleus"/>
    <property type="evidence" value="ECO:0007669"/>
    <property type="project" value="UniProtKB-SubCell"/>
</dbReference>
<evidence type="ECO:0000256" key="6">
    <source>
        <dbReference type="RuleBase" id="RU000682"/>
    </source>
</evidence>
<feature type="compositionally biased region" description="Basic and acidic residues" evidence="7">
    <location>
        <begin position="295"/>
        <end position="305"/>
    </location>
</feature>
<feature type="domain" description="Homeobox" evidence="8">
    <location>
        <begin position="152"/>
        <end position="199"/>
    </location>
</feature>
<dbReference type="SUPFAM" id="SSF46689">
    <property type="entry name" value="Homeodomain-like"/>
    <property type="match status" value="1"/>
</dbReference>
<dbReference type="InterPro" id="IPR001356">
    <property type="entry name" value="HD"/>
</dbReference>
<name>A0A8H3YGC7_9TREE</name>
<keyword evidence="2 5" id="KW-0238">DNA-binding</keyword>
<dbReference type="Gene3D" id="1.10.10.60">
    <property type="entry name" value="Homeodomain-like"/>
    <property type="match status" value="1"/>
</dbReference>
<accession>A0A8H3YGC7</accession>
<dbReference type="InterPro" id="IPR009057">
    <property type="entry name" value="Homeodomain-like_sf"/>
</dbReference>
<evidence type="ECO:0000313" key="9">
    <source>
        <dbReference type="EMBL" id="GHJ87102.1"/>
    </source>
</evidence>
<evidence type="ECO:0000313" key="10">
    <source>
        <dbReference type="Proteomes" id="UP000620104"/>
    </source>
</evidence>
<dbReference type="GO" id="GO:0000977">
    <property type="term" value="F:RNA polymerase II transcription regulatory region sequence-specific DNA binding"/>
    <property type="evidence" value="ECO:0007669"/>
    <property type="project" value="TreeGrafter"/>
</dbReference>
<evidence type="ECO:0000256" key="1">
    <source>
        <dbReference type="ARBA" id="ARBA00004123"/>
    </source>
</evidence>
<comment type="subcellular location">
    <subcellularLocation>
        <location evidence="1 5 6">Nucleus</location>
    </subcellularLocation>
</comment>
<feature type="region of interest" description="Disordered" evidence="7">
    <location>
        <begin position="283"/>
        <end position="327"/>
    </location>
</feature>
<gene>
    <name evidence="9" type="ORF">NliqN6_3504</name>
</gene>
<feature type="DNA-binding region" description="Homeobox" evidence="5">
    <location>
        <begin position="154"/>
        <end position="200"/>
    </location>
</feature>
<keyword evidence="3 5" id="KW-0371">Homeobox</keyword>
<keyword evidence="4 5" id="KW-0539">Nucleus</keyword>
<proteinExistence type="predicted"/>
<evidence type="ECO:0000256" key="2">
    <source>
        <dbReference type="ARBA" id="ARBA00023125"/>
    </source>
</evidence>
<sequence length="743" mass="81107">MNNREFYSDILRTTAEVQASLPTNPKHTTYATISRFPSVYVNFPTHDASLSKFHHSSDREILEIPEIVTSYRQQCQQLQDKITQHFQQIVQNLKSLEKFGGPSDLTLQSDVAQGLSHLYSEWEQKLADGIILRYRKSVTQIQEGGRIGKKVKVDILRKAFAAKPHPTDAERDYLAKETGMTYRQVTIWFQNARSRRINALPKRSLQQSSRQPLASPPQTASTMASLHEVEQHLRNATDSPLAQHVTLPDSKDPYHQLRLPTPPPFKSTLRAVEDNSGMVRSFSGIAEEGVSTGDAPRRDGKDVQTRKIKPLRKSRLAGKKAATVPPAESCTHDAISIQREQNGLPSLAPLTNASIHVQQLNPSDVLDRALEKSRVPSNSSISSVDSLLDGNPSHYQIFQHGPDGVLALPLSALDKRTVSGSSAGQVDASLAPEDGLKDMQPSKMIPMFNFQPPTPSNAGFAPSVNLTADTSHGTHSKNSCETPFTFEPLDLRTIFGSARDDAERTADELSRELSDLDYEEFLTSPGTSTEGSPELAQGSFEADSSSAEDVSSSGVPDMMADSAHIKYIFDQMDAQSKAGDGMDIDPAIFEMLKEILMGGAVGQNGSFEVTEKVPPPPHSTSVTEDASSTSRPLSEYDPSLAALAIDMSSLMGLPLQDPLCVQTTPSDISEMTAFEDREGDAVSLVERPDALPGSGADRLLMENDGKAVEWEGLLDFGDMFDAFWKMVDGKEGEESAGQSLSHA</sequence>
<dbReference type="InterPro" id="IPR050453">
    <property type="entry name" value="LIM_Homeobox_TF"/>
</dbReference>
<dbReference type="CDD" id="cd00086">
    <property type="entry name" value="homeodomain"/>
    <property type="match status" value="1"/>
</dbReference>
<dbReference type="PROSITE" id="PS50071">
    <property type="entry name" value="HOMEOBOX_2"/>
    <property type="match status" value="1"/>
</dbReference>
<feature type="region of interest" description="Disordered" evidence="7">
    <location>
        <begin position="243"/>
        <end position="269"/>
    </location>
</feature>
<feature type="region of interest" description="Disordered" evidence="7">
    <location>
        <begin position="606"/>
        <end position="634"/>
    </location>
</feature>
<dbReference type="Pfam" id="PF00046">
    <property type="entry name" value="Homeodomain"/>
    <property type="match status" value="1"/>
</dbReference>
<comment type="caution">
    <text evidence="9">The sequence shown here is derived from an EMBL/GenBank/DDBJ whole genome shotgun (WGS) entry which is preliminary data.</text>
</comment>
<dbReference type="Proteomes" id="UP000620104">
    <property type="component" value="Unassembled WGS sequence"/>
</dbReference>